<protein>
    <submittedName>
        <fullName evidence="2">Uncharacterized protein</fullName>
    </submittedName>
</protein>
<evidence type="ECO:0000313" key="2">
    <source>
        <dbReference type="EMBL" id="EXB75217.1"/>
    </source>
</evidence>
<feature type="region of interest" description="Disordered" evidence="1">
    <location>
        <begin position="37"/>
        <end position="56"/>
    </location>
</feature>
<keyword evidence="3" id="KW-1185">Reference proteome</keyword>
<organism evidence="2 3">
    <name type="scientific">Morus notabilis</name>
    <dbReference type="NCBI Taxonomy" id="981085"/>
    <lineage>
        <taxon>Eukaryota</taxon>
        <taxon>Viridiplantae</taxon>
        <taxon>Streptophyta</taxon>
        <taxon>Embryophyta</taxon>
        <taxon>Tracheophyta</taxon>
        <taxon>Spermatophyta</taxon>
        <taxon>Magnoliopsida</taxon>
        <taxon>eudicotyledons</taxon>
        <taxon>Gunneridae</taxon>
        <taxon>Pentapetalae</taxon>
        <taxon>rosids</taxon>
        <taxon>fabids</taxon>
        <taxon>Rosales</taxon>
        <taxon>Moraceae</taxon>
        <taxon>Moreae</taxon>
        <taxon>Morus</taxon>
    </lineage>
</organism>
<dbReference type="AlphaFoldDB" id="W9R7S2"/>
<dbReference type="Proteomes" id="UP000030645">
    <property type="component" value="Unassembled WGS sequence"/>
</dbReference>
<evidence type="ECO:0000256" key="1">
    <source>
        <dbReference type="SAM" id="MobiDB-lite"/>
    </source>
</evidence>
<name>W9R7S2_9ROSA</name>
<sequence>MVLAPPSHLYPLFLELVHSLGGPLLSHSIVCSSFRPVNGVDEGQQNSPRSKVDEKVPIERKEARKSSLLRENHRKGVNFVVDRHQGTIEVTEREGEITSPVRAGSLTNSTTALRKEVCAAKIGRGKQCRQASPKFLIASPSFHGGRGALPSAGGHPADLTSVAGGGC</sequence>
<dbReference type="eggNOG" id="ENOG502SZV8">
    <property type="taxonomic scope" value="Eukaryota"/>
</dbReference>
<dbReference type="EMBL" id="KE344673">
    <property type="protein sequence ID" value="EXB75217.1"/>
    <property type="molecule type" value="Genomic_DNA"/>
</dbReference>
<gene>
    <name evidence="2" type="ORF">L484_025999</name>
</gene>
<accession>W9R7S2</accession>
<reference evidence="3" key="1">
    <citation type="submission" date="2013-01" db="EMBL/GenBank/DDBJ databases">
        <title>Draft Genome Sequence of a Mulberry Tree, Morus notabilis C.K. Schneid.</title>
        <authorList>
            <person name="He N."/>
            <person name="Zhao S."/>
        </authorList>
    </citation>
    <scope>NUCLEOTIDE SEQUENCE</scope>
</reference>
<evidence type="ECO:0000313" key="3">
    <source>
        <dbReference type="Proteomes" id="UP000030645"/>
    </source>
</evidence>
<proteinExistence type="predicted"/>
<dbReference type="STRING" id="981085.W9R7S2"/>